<keyword evidence="1" id="KW-0812">Transmembrane</keyword>
<protein>
    <submittedName>
        <fullName evidence="2">Uncharacterized protein</fullName>
    </submittedName>
</protein>
<accession>A0A1J4MKG8</accession>
<dbReference type="EMBL" id="LRBP01000009">
    <property type="protein sequence ID" value="OII74704.1"/>
    <property type="molecule type" value="Genomic_DNA"/>
</dbReference>
<sequence length="2091" mass="246695">MEISLSSYKFNNLFDIELDRLAIIPKNKENKSFRITVKKSRIFITNWFAFIVLIVSIRFLNYRYITLFFNFLSKFTKRKIASLKLGDIEIYHLKRKSSETSDVRKPNFINFLFSYFDIELYNVRLLTEYELLSKTFLFGTNIGIVSKKDNTLKKTSILVRRISIRFNEHFDNIFAYNILNLIGSKTFFFSVFNNRETVLSFPGLFNIDVINSENGLSISILEENIDETYSGLYLSVPLLNYILINLKSFYISKNVDNLIQTTFNWKLKILMNFKKIVFKTHGSNQLLLKTNSIELTLDSSFKNKYPLLIKFLNCYFLINSENFIKISEFIIYFNIKDYILKTKMIHLRLYSKIINLNDFNNYDVEIPKMSIYTSKIKYCEESLSLIFATHIELNSELLIIKSAVKEDLLHQNLYLRNEISDLLEFPDNIYFFIASDKKTNYSQFYTPQETIENKNLNFRTNFNFDSSIHLIYNNYNIELFIEKSKINLIINSNEKILNITDFELVQYNYLNEHMFKINTKSILIKFVSYNSNIIFQEVAIEKKSEIYIFSREISISKIQKTYDMNLSNPIIYLYSENLSNFNSMFLVFEVEYINFIFQKSIYYWKSIEIYKIIIKQSFSKDDSLNYELLKMDGDSIKVHYENTGKKSLTICIPKLLIAVNKNQIMKLSYLISYFKKNPIRKVSRTVQSNIVILLKNASIHYYNHNENICNTLLTYFGNGNFIFSINNKLEIDIYSKFNQIEIMTGEIQLYNCKTIKLPHYNETLYSKLQKRKLCCDIVYYEIFKKLRTYEFIDKHEIQSSDIKEKIFPIFISGLCISHNLHIRLKKKKKITVCYEFIKDSIFESLNSFNDKIFILINSRDYFNSNNLFSFNNFCNSRYKVLKFLEKVNDNCQFEIRFQCLNVLLMKTLLDSKYLVFNLNGISFSNFNFFILGIEKFQILIKYPSRNFSGEYLNILVSNNLIKANLEILDSKIIFDAEKLIFHLNLNYLIQKFESQIGIIKFEVSKNLINVVTDILFISTVNNQKNEIYSIKYYQGTKLFDYLLDMRQSPSFINNLMLASNEEVSLVPYFHINCLSNAKFNMKNIEIPLLYDSVYLFDLNNSFFDRIYSSYNQLYYSRYFNDNVYSINCKIEFGEINVNNVEYEIPYFKMCEFSTNSAIIGFKVCISSQIFKDLLLFFGPEVLSYSNAFERVIKIGKNQTIEIPFDLIAIYPELMILRDANTLNRIGSDLIFSRNNSINVIEIIKNILKKPEKLYFNYGLINPSLCIGLECIYLGGSCLNINIFNTVSIINISGESLNFSLFSVLNNKVMYANKIENISRIFIENIDTNNDSVLFIKDSTEAIGSFYIDFKKIIYFESQILANESIVELSEAQPQINNINYRVSLIKDNISYIIMVWSSLIIINYSNFSYLLKVVDIENREYYFLGEKPHKNSLNNSTIKRNFIKKCLFGDDDSKDFIELKINLEGYLKTSSISRQREKNIIIELENYKNLIEDHFILNTLDKYSIKINAVKLMPIWAIKNKSNFNIKITYGKYINIPIKSKTGYLDNTSLVSSKNFNYCLQEQIKIAFDGFINFCLINLKNCEPYDKLVNLYYNDELPNKEWKLVKISFNTLRSGCASNFNTGIYLEINDFNESECSNYFVFQNKTNFTYLLTQTNDLVEFNSLDLNIHRKESLKNKIWEKTLIEKFSKFSLNNNKIFNHKFSICLVPEKINNQLLFWAKERTQDNNSFVNVSFYDDSNNMQVLLEQIPAFLCMKTITKPIKFTYCDLSGKNNVCQFFLSIFKLENEVTHIVFHEPSLIQTYNVTIPSYFIQKHNDCQLVATEKIGMDFFLCIRKIVLTLFDKIDSDKVLKVKWSLSPRNSPKRTNQNLSLIPSRKKDQINFFPVFHIVFELLSINIQEKIDTFNLFDSVYKIHSKLNKLCCKISNYETIIFEVNNQRNKNSEEQIIINFNCFNLKKRMNSIPQFSKKYQIENLVVKLPFLDFNLNLNIYFRNFLQNYTLDNQVNTKDTSNLTGYILIFDIFPCEVNINELFINKKLRIFNCKYSIESPKRIVINETNSLINLSKHFLKKATYIIIRTLLNKSLNPLIYFY</sequence>
<keyword evidence="3" id="KW-1185">Reference proteome</keyword>
<dbReference type="VEuPathDB" id="CryptoDB:cubi_00257"/>
<proteinExistence type="predicted"/>
<keyword evidence="1" id="KW-1133">Transmembrane helix</keyword>
<feature type="transmembrane region" description="Helical" evidence="1">
    <location>
        <begin position="42"/>
        <end position="60"/>
    </location>
</feature>
<organism evidence="2 3">
    <name type="scientific">Cryptosporidium ubiquitum</name>
    <dbReference type="NCBI Taxonomy" id="857276"/>
    <lineage>
        <taxon>Eukaryota</taxon>
        <taxon>Sar</taxon>
        <taxon>Alveolata</taxon>
        <taxon>Apicomplexa</taxon>
        <taxon>Conoidasida</taxon>
        <taxon>Coccidia</taxon>
        <taxon>Eucoccidiorida</taxon>
        <taxon>Eimeriorina</taxon>
        <taxon>Cryptosporidiidae</taxon>
        <taxon>Cryptosporidium</taxon>
    </lineage>
</organism>
<keyword evidence="1" id="KW-0472">Membrane</keyword>
<comment type="caution">
    <text evidence="2">The sequence shown here is derived from an EMBL/GenBank/DDBJ whole genome shotgun (WGS) entry which is preliminary data.</text>
</comment>
<evidence type="ECO:0000313" key="3">
    <source>
        <dbReference type="Proteomes" id="UP000186176"/>
    </source>
</evidence>
<evidence type="ECO:0000313" key="2">
    <source>
        <dbReference type="EMBL" id="OII74704.1"/>
    </source>
</evidence>
<name>A0A1J4MKG8_9CRYT</name>
<dbReference type="OrthoDB" id="339680at2759"/>
<dbReference type="RefSeq" id="XP_028875850.1">
    <property type="nucleotide sequence ID" value="XM_029017271.1"/>
</dbReference>
<dbReference type="GeneID" id="39977050"/>
<dbReference type="Proteomes" id="UP000186176">
    <property type="component" value="Unassembled WGS sequence"/>
</dbReference>
<reference evidence="2 3" key="1">
    <citation type="submission" date="2016-10" db="EMBL/GenBank/DDBJ databases">
        <title>Reductive evolution of mitochondrial metabolism and differential evolution of invasion-related proteins in Cryptosporidium.</title>
        <authorList>
            <person name="Liu S."/>
            <person name="Roellig D.M."/>
            <person name="Guo Y."/>
            <person name="Li N."/>
            <person name="Frace M.A."/>
            <person name="Tang K."/>
            <person name="Zhang L."/>
            <person name="Feng Y."/>
            <person name="Xiao L."/>
        </authorList>
    </citation>
    <scope>NUCLEOTIDE SEQUENCE [LARGE SCALE GENOMIC DNA]</scope>
    <source>
        <strain evidence="2">39726</strain>
    </source>
</reference>
<gene>
    <name evidence="2" type="ORF">cubi_00257</name>
</gene>
<evidence type="ECO:0000256" key="1">
    <source>
        <dbReference type="SAM" id="Phobius"/>
    </source>
</evidence>